<organism evidence="3 4">
    <name type="scientific">Halostreptopolyspora alba</name>
    <dbReference type="NCBI Taxonomy" id="2487137"/>
    <lineage>
        <taxon>Bacteria</taxon>
        <taxon>Bacillati</taxon>
        <taxon>Actinomycetota</taxon>
        <taxon>Actinomycetes</taxon>
        <taxon>Streptosporangiales</taxon>
        <taxon>Nocardiopsidaceae</taxon>
        <taxon>Halostreptopolyspora</taxon>
    </lineage>
</organism>
<reference evidence="3 4" key="1">
    <citation type="submission" date="2018-11" db="EMBL/GenBank/DDBJ databases">
        <title>The genome draft of YIM 96095.</title>
        <authorList>
            <person name="Tang S.-K."/>
            <person name="Chunyu W.-X."/>
            <person name="Feng Y.-Z."/>
        </authorList>
    </citation>
    <scope>NUCLEOTIDE SEQUENCE [LARGE SCALE GENOMIC DNA]</scope>
    <source>
        <strain evidence="3 4">YIM 96095</strain>
    </source>
</reference>
<protein>
    <submittedName>
        <fullName evidence="3">DUF1707 domain-containing protein</fullName>
    </submittedName>
</protein>
<proteinExistence type="predicted"/>
<evidence type="ECO:0000259" key="2">
    <source>
        <dbReference type="Pfam" id="PF08044"/>
    </source>
</evidence>
<evidence type="ECO:0000256" key="1">
    <source>
        <dbReference type="SAM" id="Phobius"/>
    </source>
</evidence>
<sequence>MSESSPQMRVSDAERERVAAMLRDHFEQGRLDDDEFNARLESAYEARTRGDLEPLTGDLPERDLAHVPVEAQRPATSGNGAITALRGAWGAWVGVNAVCLAIWLVTYLTGVGTAYPWFLWVAGPWGVVLLCGSIGLAARGGNSGTRTR</sequence>
<evidence type="ECO:0000313" key="4">
    <source>
        <dbReference type="Proteomes" id="UP000269198"/>
    </source>
</evidence>
<keyword evidence="1" id="KW-0472">Membrane</keyword>
<dbReference type="PANTHER" id="PTHR40763:SF4">
    <property type="entry name" value="DUF1707 DOMAIN-CONTAINING PROTEIN"/>
    <property type="match status" value="1"/>
</dbReference>
<dbReference type="AlphaFoldDB" id="A0A3N0E7P5"/>
<keyword evidence="1" id="KW-1133">Transmembrane helix</keyword>
<dbReference type="Proteomes" id="UP000269198">
    <property type="component" value="Unassembled WGS sequence"/>
</dbReference>
<feature type="domain" description="DUF1707" evidence="2">
    <location>
        <begin position="8"/>
        <end position="60"/>
    </location>
</feature>
<dbReference type="PANTHER" id="PTHR40763">
    <property type="entry name" value="MEMBRANE PROTEIN-RELATED"/>
    <property type="match status" value="1"/>
</dbReference>
<feature type="transmembrane region" description="Helical" evidence="1">
    <location>
        <begin position="117"/>
        <end position="138"/>
    </location>
</feature>
<evidence type="ECO:0000313" key="3">
    <source>
        <dbReference type="EMBL" id="RNL83823.1"/>
    </source>
</evidence>
<keyword evidence="4" id="KW-1185">Reference proteome</keyword>
<dbReference type="OrthoDB" id="3748531at2"/>
<name>A0A3N0E7P5_9ACTN</name>
<dbReference type="InterPro" id="IPR012551">
    <property type="entry name" value="DUF1707_SHOCT-like"/>
</dbReference>
<dbReference type="Pfam" id="PF08044">
    <property type="entry name" value="DUF1707"/>
    <property type="match status" value="1"/>
</dbReference>
<comment type="caution">
    <text evidence="3">The sequence shown here is derived from an EMBL/GenBank/DDBJ whole genome shotgun (WGS) entry which is preliminary data.</text>
</comment>
<accession>A0A3N0E7P5</accession>
<gene>
    <name evidence="3" type="ORF">EFW17_14575</name>
</gene>
<keyword evidence="1" id="KW-0812">Transmembrane</keyword>
<feature type="transmembrane region" description="Helical" evidence="1">
    <location>
        <begin position="89"/>
        <end position="111"/>
    </location>
</feature>
<dbReference type="EMBL" id="RJMB01000014">
    <property type="protein sequence ID" value="RNL83823.1"/>
    <property type="molecule type" value="Genomic_DNA"/>
</dbReference>
<dbReference type="RefSeq" id="WP_123201938.1">
    <property type="nucleotide sequence ID" value="NZ_RJMB01000014.1"/>
</dbReference>